<evidence type="ECO:0008006" key="12">
    <source>
        <dbReference type="Google" id="ProtNLM"/>
    </source>
</evidence>
<dbReference type="InterPro" id="IPR036638">
    <property type="entry name" value="HLH_DNA-bd_sf"/>
</dbReference>
<accession>A0A267DNA8</accession>
<organism evidence="10 11">
    <name type="scientific">Macrostomum lignano</name>
    <dbReference type="NCBI Taxonomy" id="282301"/>
    <lineage>
        <taxon>Eukaryota</taxon>
        <taxon>Metazoa</taxon>
        <taxon>Spiralia</taxon>
        <taxon>Lophotrochozoa</taxon>
        <taxon>Platyhelminthes</taxon>
        <taxon>Rhabditophora</taxon>
        <taxon>Macrostomorpha</taxon>
        <taxon>Macrostomida</taxon>
        <taxon>Macrostomidae</taxon>
        <taxon>Macrostomum</taxon>
    </lineage>
</organism>
<keyword evidence="2" id="KW-0677">Repeat</keyword>
<feature type="domain" description="PAS" evidence="7">
    <location>
        <begin position="127"/>
        <end position="184"/>
    </location>
</feature>
<name>A0A267DNA8_9PLAT</name>
<dbReference type="GO" id="GO:0000981">
    <property type="term" value="F:DNA-binding transcription factor activity, RNA polymerase II-specific"/>
    <property type="evidence" value="ECO:0007669"/>
    <property type="project" value="TreeGrafter"/>
</dbReference>
<comment type="subcellular location">
    <subcellularLocation>
        <location evidence="1">Nucleus</location>
    </subcellularLocation>
</comment>
<proteinExistence type="predicted"/>
<dbReference type="GO" id="GO:0046983">
    <property type="term" value="F:protein dimerization activity"/>
    <property type="evidence" value="ECO:0007669"/>
    <property type="project" value="InterPro"/>
</dbReference>
<reference evidence="10 11" key="1">
    <citation type="submission" date="2017-06" db="EMBL/GenBank/DDBJ databases">
        <title>A platform for efficient transgenesis in Macrostomum lignano, a flatworm model organism for stem cell research.</title>
        <authorList>
            <person name="Berezikov E."/>
        </authorList>
    </citation>
    <scope>NUCLEOTIDE SEQUENCE [LARGE SCALE GENOMIC DNA]</scope>
    <source>
        <strain evidence="10">DV1</strain>
        <tissue evidence="10">Whole organism</tissue>
    </source>
</reference>
<dbReference type="Gene3D" id="3.30.450.20">
    <property type="entry name" value="PAS domain"/>
    <property type="match status" value="2"/>
</dbReference>
<dbReference type="GO" id="GO:0005634">
    <property type="term" value="C:nucleus"/>
    <property type="evidence" value="ECO:0007669"/>
    <property type="project" value="UniProtKB-SubCell"/>
</dbReference>
<evidence type="ECO:0000256" key="4">
    <source>
        <dbReference type="ARBA" id="ARBA00023163"/>
    </source>
</evidence>
<evidence type="ECO:0000259" key="8">
    <source>
        <dbReference type="PROSITE" id="PS50888"/>
    </source>
</evidence>
<evidence type="ECO:0000256" key="6">
    <source>
        <dbReference type="SAM" id="MobiDB-lite"/>
    </source>
</evidence>
<keyword evidence="3" id="KW-0805">Transcription regulation</keyword>
<keyword evidence="11" id="KW-1185">Reference proteome</keyword>
<dbReference type="SMART" id="SM00091">
    <property type="entry name" value="PAS"/>
    <property type="match status" value="2"/>
</dbReference>
<dbReference type="InterPro" id="IPR011598">
    <property type="entry name" value="bHLH_dom"/>
</dbReference>
<evidence type="ECO:0000256" key="2">
    <source>
        <dbReference type="ARBA" id="ARBA00022737"/>
    </source>
</evidence>
<keyword evidence="4" id="KW-0804">Transcription</keyword>
<dbReference type="Proteomes" id="UP000215902">
    <property type="component" value="Unassembled WGS sequence"/>
</dbReference>
<evidence type="ECO:0000256" key="3">
    <source>
        <dbReference type="ARBA" id="ARBA00023015"/>
    </source>
</evidence>
<dbReference type="GO" id="GO:0000977">
    <property type="term" value="F:RNA polymerase II transcription regulatory region sequence-specific DNA binding"/>
    <property type="evidence" value="ECO:0007669"/>
    <property type="project" value="TreeGrafter"/>
</dbReference>
<dbReference type="PANTHER" id="PTHR23043">
    <property type="entry name" value="HYPOXIA-INDUCIBLE FACTOR 1 ALPHA"/>
    <property type="match status" value="1"/>
</dbReference>
<sequence length="607" mass="67593">MKEKSKTAARQRRENENIEFGQLARLLPLPSGVAAQLDKASVVRLATAFLRSRQLLTLLMPPCFMSSGHLPLRSSATAYSQSGTPRYWHHHQHDIYQQHIHSQQHQLPRPLDSTNAVGFGYLDLGFELLQAMDGFLFVVDQSGKVVYISETVSEHLGLSQVELTGSSLFEFVHPADCEELTALLTAPSTSYSRDCLVDDSPGDSWQPHQRQQLRQLPQFDQHSRQFVLRLKCLLAKRHAGLVSDGYKAILCTGSLTACHLQSETSGTHSTYSQHPELSVGPIANVSSTVWLTAIGQSVPPPAAANEVRLGLDSFLFRTGLDLRIMFLDARARYLTKYESADLVGRTLYQAVHPSDLPQLRLAHCTVLSKGQSSVGCYRLLGKLGGWIWVHTSLTMVHSSRSATRSNCIVGVSSILSEPEHESMQLLLQPLPLPLPPPQWHPKSSQPDVVASTTAAPANRSVVKPGMKQQHRVEPYSCNRKPQRQKRLLRQQQQQQQQQQRQQQTTHWDSSPTLPPLATAIATSDQQSTRWSYDSYTIYEQHQKRNQFYYNYQMYNSSNHGNIWDLQSVEPGIGMTISAAPTAVIVGADGSDGGNSTAASTDLWNRCC</sequence>
<dbReference type="Pfam" id="PF14598">
    <property type="entry name" value="PAS_11"/>
    <property type="match status" value="1"/>
</dbReference>
<dbReference type="AlphaFoldDB" id="A0A267DNA8"/>
<dbReference type="SUPFAM" id="SSF47459">
    <property type="entry name" value="HLH, helix-loop-helix DNA-binding domain"/>
    <property type="match status" value="1"/>
</dbReference>
<dbReference type="PROSITE" id="PS50888">
    <property type="entry name" value="BHLH"/>
    <property type="match status" value="1"/>
</dbReference>
<comment type="caution">
    <text evidence="10">The sequence shown here is derived from an EMBL/GenBank/DDBJ whole genome shotgun (WGS) entry which is preliminary data.</text>
</comment>
<feature type="domain" description="BHLH" evidence="8">
    <location>
        <begin position="1"/>
        <end position="53"/>
    </location>
</feature>
<evidence type="ECO:0000256" key="5">
    <source>
        <dbReference type="ARBA" id="ARBA00023242"/>
    </source>
</evidence>
<dbReference type="CDD" id="cd00130">
    <property type="entry name" value="PAS"/>
    <property type="match status" value="2"/>
</dbReference>
<dbReference type="PROSITE" id="PS50112">
    <property type="entry name" value="PAS"/>
    <property type="match status" value="2"/>
</dbReference>
<evidence type="ECO:0000313" key="11">
    <source>
        <dbReference type="Proteomes" id="UP000215902"/>
    </source>
</evidence>
<evidence type="ECO:0000256" key="1">
    <source>
        <dbReference type="ARBA" id="ARBA00004123"/>
    </source>
</evidence>
<gene>
    <name evidence="10" type="ORF">BOX15_Mlig013900g2</name>
    <name evidence="9" type="ORF">BOX15_Mlig013900g3</name>
</gene>
<dbReference type="Pfam" id="PF23171">
    <property type="entry name" value="bHLH_HIF1A"/>
    <property type="match status" value="1"/>
</dbReference>
<dbReference type="PANTHER" id="PTHR23043:SF36">
    <property type="entry name" value="PROTEIN SINGLE-MINDED"/>
    <property type="match status" value="1"/>
</dbReference>
<evidence type="ECO:0000259" key="7">
    <source>
        <dbReference type="PROSITE" id="PS50112"/>
    </source>
</evidence>
<evidence type="ECO:0000313" key="9">
    <source>
        <dbReference type="EMBL" id="PAA49893.1"/>
    </source>
</evidence>
<dbReference type="OrthoDB" id="6021714at2759"/>
<dbReference type="InterPro" id="IPR013767">
    <property type="entry name" value="PAS_fold"/>
</dbReference>
<dbReference type="NCBIfam" id="TIGR00229">
    <property type="entry name" value="sensory_box"/>
    <property type="match status" value="1"/>
</dbReference>
<dbReference type="STRING" id="282301.A0A267DNA8"/>
<protein>
    <recommendedName>
        <fullName evidence="12">PAS domain-containing protein</fullName>
    </recommendedName>
</protein>
<dbReference type="EMBL" id="NIVC01003768">
    <property type="protein sequence ID" value="PAA49893.1"/>
    <property type="molecule type" value="Genomic_DNA"/>
</dbReference>
<evidence type="ECO:0000313" key="10">
    <source>
        <dbReference type="EMBL" id="PAA50032.1"/>
    </source>
</evidence>
<dbReference type="Gene3D" id="4.10.280.10">
    <property type="entry name" value="Helix-loop-helix DNA-binding domain"/>
    <property type="match status" value="1"/>
</dbReference>
<feature type="domain" description="PAS" evidence="7">
    <location>
        <begin position="311"/>
        <end position="370"/>
    </location>
</feature>
<keyword evidence="5" id="KW-0539">Nucleus</keyword>
<feature type="compositionally biased region" description="Low complexity" evidence="6">
    <location>
        <begin position="489"/>
        <end position="503"/>
    </location>
</feature>
<dbReference type="InterPro" id="IPR000014">
    <property type="entry name" value="PAS"/>
</dbReference>
<dbReference type="Pfam" id="PF00989">
    <property type="entry name" value="PAS"/>
    <property type="match status" value="1"/>
</dbReference>
<dbReference type="InterPro" id="IPR035965">
    <property type="entry name" value="PAS-like_dom_sf"/>
</dbReference>
<dbReference type="SUPFAM" id="SSF55785">
    <property type="entry name" value="PYP-like sensor domain (PAS domain)"/>
    <property type="match status" value="2"/>
</dbReference>
<dbReference type="SMART" id="SM00353">
    <property type="entry name" value="HLH"/>
    <property type="match status" value="1"/>
</dbReference>
<feature type="region of interest" description="Disordered" evidence="6">
    <location>
        <begin position="436"/>
        <end position="516"/>
    </location>
</feature>
<dbReference type="EMBL" id="NIVC01003732">
    <property type="protein sequence ID" value="PAA50032.1"/>
    <property type="molecule type" value="Genomic_DNA"/>
</dbReference>
<feature type="compositionally biased region" description="Polar residues" evidence="6">
    <location>
        <begin position="441"/>
        <end position="455"/>
    </location>
</feature>